<feature type="non-terminal residue" evidence="2">
    <location>
        <position position="160"/>
    </location>
</feature>
<evidence type="ECO:0000313" key="2">
    <source>
        <dbReference type="EMBL" id="NGW68901.1"/>
    </source>
</evidence>
<evidence type="ECO:0000313" key="3">
    <source>
        <dbReference type="Proteomes" id="UP000473113"/>
    </source>
</evidence>
<dbReference type="Proteomes" id="UP000473113">
    <property type="component" value="Unassembled WGS sequence"/>
</dbReference>
<reference evidence="2 3" key="1">
    <citation type="submission" date="2020-02" db="EMBL/GenBank/DDBJ databases">
        <title>Detection of Heterogeneous Vancomycin Intermediate Resistance in Methicillin Resistant Staphylococcus aureus Isolates from Latin-America.</title>
        <authorList>
            <person name="Castro-Cardozo B."/>
            <person name="Berrio M."/>
            <person name="Vargas M.L."/>
            <person name="Carvajal L.P."/>
            <person name="Millan L.V."/>
            <person name="Rios R."/>
            <person name="Hernandez A."/>
            <person name="Rincon S.L."/>
            <person name="Cubides P."/>
            <person name="Forero E."/>
            <person name="Dinh A."/>
            <person name="Seas C."/>
            <person name="Munita J.M."/>
            <person name="Arias C.A."/>
            <person name="Reyes J."/>
            <person name="Diaz L."/>
        </authorList>
    </citation>
    <scope>NUCLEOTIDE SEQUENCE [LARGE SCALE GENOMIC DNA]</scope>
    <source>
        <strain evidence="2 3">UG255</strain>
    </source>
</reference>
<dbReference type="AlphaFoldDB" id="A0A6M1XTW7"/>
<dbReference type="EMBL" id="JAALTR010000396">
    <property type="protein sequence ID" value="NGW68901.1"/>
    <property type="molecule type" value="Genomic_DNA"/>
</dbReference>
<dbReference type="Gene3D" id="2.60.40.10">
    <property type="entry name" value="Immunoglobulins"/>
    <property type="match status" value="1"/>
</dbReference>
<gene>
    <name evidence="2" type="primary">ebpC</name>
    <name evidence="2" type="ORF">G6Y24_15735</name>
</gene>
<dbReference type="InterPro" id="IPR013783">
    <property type="entry name" value="Ig-like_fold"/>
</dbReference>
<proteinExistence type="predicted"/>
<dbReference type="Pfam" id="PF17802">
    <property type="entry name" value="SpaA"/>
    <property type="match status" value="1"/>
</dbReference>
<sequence>VVAFPVYEMIKQADGSYKYGTEELAVVHIYPKNVVANDGSLHVKKVGTAENEGLNGTEFVISKSEGSPGTVKYIQGVKDGLYTWTTDKEQAKRFITGKSYEIGENDFTEAENGTGELTVKNLEVGSYILEEVKAPNNAELIENQTKTPFTIEANNQTPVE</sequence>
<feature type="domain" description="SpaA-like prealbumin fold" evidence="1">
    <location>
        <begin position="39"/>
        <end position="156"/>
    </location>
</feature>
<dbReference type="InterPro" id="IPR041033">
    <property type="entry name" value="SpaA_PFL_dom_1"/>
</dbReference>
<feature type="non-terminal residue" evidence="2">
    <location>
        <position position="1"/>
    </location>
</feature>
<name>A0A6M1XTW7_STAAU</name>
<evidence type="ECO:0000259" key="1">
    <source>
        <dbReference type="Pfam" id="PF17802"/>
    </source>
</evidence>
<accession>A0A6M1XTW7</accession>
<comment type="caution">
    <text evidence="2">The sequence shown here is derived from an EMBL/GenBank/DDBJ whole genome shotgun (WGS) entry which is preliminary data.</text>
</comment>
<protein>
    <submittedName>
        <fullName evidence="2">Endocarditis and biofilm-associated pilus major subunit EbpC</fullName>
    </submittedName>
</protein>
<organism evidence="2 3">
    <name type="scientific">Staphylococcus aureus</name>
    <dbReference type="NCBI Taxonomy" id="1280"/>
    <lineage>
        <taxon>Bacteria</taxon>
        <taxon>Bacillati</taxon>
        <taxon>Bacillota</taxon>
        <taxon>Bacilli</taxon>
        <taxon>Bacillales</taxon>
        <taxon>Staphylococcaceae</taxon>
        <taxon>Staphylococcus</taxon>
    </lineage>
</organism>